<dbReference type="InterPro" id="IPR036397">
    <property type="entry name" value="RNaseH_sf"/>
</dbReference>
<sequence length="693" mass="78622">MEALDETANCVSKETFEAKIEGLKESLKTNKSLVNVFVKEEFYHRVNNYLKVVTEQELDIPPLIKTQELSKAEIDTIKRKKWKYANGKLLTSEGKEVAHKGMLFVMLSKCHNRIAHRGRQKTEKWIAENYSKVTQKVVSTFVSLCRFHTEQKPITTIVKPMVSPLQAEKFLSLIAVDLMDFRNCPCECYPKKILTDNGGEFENNKMKAFCSTNQIQLLHGAARTPTTQGLVERSNRTFKENMRSLIMSTCGLQISKWCKYTMQVSYNRNITYHRTINMTPYEAVFHMRAKRELLDHDLQEDPGKQKRRKIREAQESYNTKMIKQPEVNPRKKVYKVHDMVSIKILDRVDKKSPFHPILLLGKVLEIENNYVKVVTPFSCIKGLIAPSRLFGCTATNVKLDYEKEIPFTGACGGKKGASAKAVLNDILVQRMSSTASGRLKKFKPLDTRYFIPFGKYDDLTMENINEACEKYYQAPEGSCDILGSKRGPSCTKLGQIKGKRVYFIRVLPLKSTDVAPKLGQQLFEDSLAPAKVTMSVPSLVKMSGNLPALHSMVFPKSVSVTELLKAGKLVKPPATNIMVLDLESFDVAEMKWVKSGSLTLEIEERRFAHGAFRDVFRATTIGKDAAQTAWVVKEYQEEAVKTINDDLDMSLEDHTRKLVQMSAVASHLTKRFPKSVPPEFGGTFEYVKALFAV</sequence>
<dbReference type="SUPFAM" id="SSF53098">
    <property type="entry name" value="Ribonuclease H-like"/>
    <property type="match status" value="1"/>
</dbReference>
<dbReference type="Gene3D" id="3.30.200.20">
    <property type="entry name" value="Phosphorylase Kinase, domain 1"/>
    <property type="match status" value="1"/>
</dbReference>
<feature type="domain" description="Integrase catalytic" evidence="1">
    <location>
        <begin position="117"/>
        <end position="288"/>
    </location>
</feature>
<dbReference type="PROSITE" id="PS50994">
    <property type="entry name" value="INTEGRASE"/>
    <property type="match status" value="1"/>
</dbReference>
<organism evidence="2 3">
    <name type="scientific">Stylophora pistillata</name>
    <name type="common">Smooth cauliflower coral</name>
    <dbReference type="NCBI Taxonomy" id="50429"/>
    <lineage>
        <taxon>Eukaryota</taxon>
        <taxon>Metazoa</taxon>
        <taxon>Cnidaria</taxon>
        <taxon>Anthozoa</taxon>
        <taxon>Hexacorallia</taxon>
        <taxon>Scleractinia</taxon>
        <taxon>Astrocoeniina</taxon>
        <taxon>Pocilloporidae</taxon>
        <taxon>Stylophora</taxon>
    </lineage>
</organism>
<dbReference type="STRING" id="50429.A0A2B4S3G0"/>
<dbReference type="Proteomes" id="UP000225706">
    <property type="component" value="Unassembled WGS sequence"/>
</dbReference>
<comment type="caution">
    <text evidence="2">The sequence shown here is derived from an EMBL/GenBank/DDBJ whole genome shotgun (WGS) entry which is preliminary data.</text>
</comment>
<reference evidence="3" key="1">
    <citation type="journal article" date="2017" name="bioRxiv">
        <title>Comparative analysis of the genomes of Stylophora pistillata and Acropora digitifera provides evidence for extensive differences between species of corals.</title>
        <authorList>
            <person name="Voolstra C.R."/>
            <person name="Li Y."/>
            <person name="Liew Y.J."/>
            <person name="Baumgarten S."/>
            <person name="Zoccola D."/>
            <person name="Flot J.-F."/>
            <person name="Tambutte S."/>
            <person name="Allemand D."/>
            <person name="Aranda M."/>
        </authorList>
    </citation>
    <scope>NUCLEOTIDE SEQUENCE [LARGE SCALE GENOMIC DNA]</scope>
</reference>
<proteinExistence type="predicted"/>
<dbReference type="Gene3D" id="3.30.420.10">
    <property type="entry name" value="Ribonuclease H-like superfamily/Ribonuclease H"/>
    <property type="match status" value="1"/>
</dbReference>
<evidence type="ECO:0000313" key="3">
    <source>
        <dbReference type="Proteomes" id="UP000225706"/>
    </source>
</evidence>
<protein>
    <submittedName>
        <fullName evidence="2">SCAN domain-containing protein 3</fullName>
    </submittedName>
</protein>
<keyword evidence="3" id="KW-1185">Reference proteome</keyword>
<dbReference type="EMBL" id="LSMT01000156">
    <property type="protein sequence ID" value="PFX25244.1"/>
    <property type="molecule type" value="Genomic_DNA"/>
</dbReference>
<dbReference type="PANTHER" id="PTHR42648:SF28">
    <property type="entry name" value="TRANSPOSON-ENCODED PROTEIN WITH RIBONUCLEASE H-LIKE AND RETROVIRUS ZINC FINGER-LIKE DOMAINS"/>
    <property type="match status" value="1"/>
</dbReference>
<dbReference type="InterPro" id="IPR039537">
    <property type="entry name" value="Retrotran_Ty1/copia-like"/>
</dbReference>
<dbReference type="PANTHER" id="PTHR42648">
    <property type="entry name" value="TRANSPOSASE, PUTATIVE-RELATED"/>
    <property type="match status" value="1"/>
</dbReference>
<evidence type="ECO:0000259" key="1">
    <source>
        <dbReference type="PROSITE" id="PS50994"/>
    </source>
</evidence>
<dbReference type="GO" id="GO:0015074">
    <property type="term" value="P:DNA integration"/>
    <property type="evidence" value="ECO:0007669"/>
    <property type="project" value="InterPro"/>
</dbReference>
<dbReference type="OrthoDB" id="2499658at2759"/>
<dbReference type="InterPro" id="IPR001584">
    <property type="entry name" value="Integrase_cat-core"/>
</dbReference>
<dbReference type="GO" id="GO:0003676">
    <property type="term" value="F:nucleic acid binding"/>
    <property type="evidence" value="ECO:0007669"/>
    <property type="project" value="InterPro"/>
</dbReference>
<name>A0A2B4S3G0_STYPI</name>
<dbReference type="InterPro" id="IPR012337">
    <property type="entry name" value="RNaseH-like_sf"/>
</dbReference>
<evidence type="ECO:0000313" key="2">
    <source>
        <dbReference type="EMBL" id="PFX25244.1"/>
    </source>
</evidence>
<accession>A0A2B4S3G0</accession>
<dbReference type="AlphaFoldDB" id="A0A2B4S3G0"/>
<gene>
    <name evidence="2" type="primary">SCAND3</name>
    <name evidence="2" type="ORF">AWC38_SpisGene10162</name>
</gene>